<name>A0A6N0NXG1_9CREN</name>
<dbReference type="PANTHER" id="PTHR43386">
    <property type="entry name" value="OLIGOPEPTIDE TRANSPORT SYSTEM PERMEASE PROTEIN APPC"/>
    <property type="match status" value="1"/>
</dbReference>
<dbReference type="GO" id="GO:0005886">
    <property type="term" value="C:plasma membrane"/>
    <property type="evidence" value="ECO:0007669"/>
    <property type="project" value="UniProtKB-SubCell"/>
</dbReference>
<dbReference type="OrthoDB" id="312811at2157"/>
<keyword evidence="6 7" id="KW-0472">Membrane</keyword>
<keyword evidence="10" id="KW-1185">Reference proteome</keyword>
<dbReference type="Gene3D" id="1.10.3720.10">
    <property type="entry name" value="MetI-like"/>
    <property type="match status" value="1"/>
</dbReference>
<comment type="similarity">
    <text evidence="7">Belongs to the binding-protein-dependent transport system permease family.</text>
</comment>
<evidence type="ECO:0000256" key="1">
    <source>
        <dbReference type="ARBA" id="ARBA00004651"/>
    </source>
</evidence>
<protein>
    <submittedName>
        <fullName evidence="9">ABC transporter permease</fullName>
    </submittedName>
</protein>
<dbReference type="KEGG" id="mten:GWK48_04650"/>
<feature type="transmembrane region" description="Helical" evidence="7">
    <location>
        <begin position="102"/>
        <end position="126"/>
    </location>
</feature>
<dbReference type="InterPro" id="IPR035906">
    <property type="entry name" value="MetI-like_sf"/>
</dbReference>
<evidence type="ECO:0000313" key="9">
    <source>
        <dbReference type="EMBL" id="QKQ99770.1"/>
    </source>
</evidence>
<keyword evidence="2 7" id="KW-0813">Transport</keyword>
<feature type="transmembrane region" description="Helical" evidence="7">
    <location>
        <begin position="219"/>
        <end position="244"/>
    </location>
</feature>
<evidence type="ECO:0000259" key="8">
    <source>
        <dbReference type="PROSITE" id="PS50928"/>
    </source>
</evidence>
<evidence type="ECO:0000256" key="6">
    <source>
        <dbReference type="ARBA" id="ARBA00023136"/>
    </source>
</evidence>
<comment type="subcellular location">
    <subcellularLocation>
        <location evidence="1 7">Cell membrane</location>
        <topology evidence="1 7">Multi-pass membrane protein</topology>
    </subcellularLocation>
</comment>
<feature type="domain" description="ABC transmembrane type-1" evidence="8">
    <location>
        <begin position="102"/>
        <end position="287"/>
    </location>
</feature>
<dbReference type="CDD" id="cd06261">
    <property type="entry name" value="TM_PBP2"/>
    <property type="match status" value="1"/>
</dbReference>
<keyword evidence="5 7" id="KW-1133">Transmembrane helix</keyword>
<feature type="transmembrane region" description="Helical" evidence="7">
    <location>
        <begin position="161"/>
        <end position="179"/>
    </location>
</feature>
<dbReference type="InterPro" id="IPR000515">
    <property type="entry name" value="MetI-like"/>
</dbReference>
<dbReference type="PROSITE" id="PS50928">
    <property type="entry name" value="ABC_TM1"/>
    <property type="match status" value="1"/>
</dbReference>
<dbReference type="AlphaFoldDB" id="A0A6N0NXG1"/>
<feature type="transmembrane region" description="Helical" evidence="7">
    <location>
        <begin position="264"/>
        <end position="287"/>
    </location>
</feature>
<sequence>MQSYEKMEEEEEKRFYNLKLSLKVFFSNKTAVAGLVIFLMYVADALLMQFYPEALGIRNPNVLTYNFVNPVPQPPSPQYPLGTTYPGVNLLQAILEAIRVDLGFSLIIVISGAVIGAVIGILAAYVGGYFDEILMRVTDIFFSIPYLVLALAAGFVLGRSLSSMVIALIIVWWPIYARYSRSLTLSLKESTFIEAAKASGANNLRIMFKHILPNTLPPILVQISLDLGSVVGIFATLAFIGFIPNANIPELGYLTSLGLNYIQSAPWTVIFPGAAITLFALSVNLMGDGLRDVIDPRRRS</sequence>
<accession>A0A6N0NXG1</accession>
<evidence type="ECO:0000256" key="4">
    <source>
        <dbReference type="ARBA" id="ARBA00022692"/>
    </source>
</evidence>
<keyword evidence="4 7" id="KW-0812">Transmembrane</keyword>
<feature type="transmembrane region" description="Helical" evidence="7">
    <location>
        <begin position="133"/>
        <end position="155"/>
    </location>
</feature>
<dbReference type="InterPro" id="IPR050366">
    <property type="entry name" value="BP-dependent_transpt_permease"/>
</dbReference>
<organism evidence="9 10">
    <name type="scientific">Metallosphaera tengchongensis</name>
    <dbReference type="NCBI Taxonomy" id="1532350"/>
    <lineage>
        <taxon>Archaea</taxon>
        <taxon>Thermoproteota</taxon>
        <taxon>Thermoprotei</taxon>
        <taxon>Sulfolobales</taxon>
        <taxon>Sulfolobaceae</taxon>
        <taxon>Metallosphaera</taxon>
    </lineage>
</organism>
<dbReference type="Pfam" id="PF00528">
    <property type="entry name" value="BPD_transp_1"/>
    <property type="match status" value="1"/>
</dbReference>
<keyword evidence="3" id="KW-1003">Cell membrane</keyword>
<dbReference type="GeneID" id="55641214"/>
<evidence type="ECO:0000256" key="3">
    <source>
        <dbReference type="ARBA" id="ARBA00022475"/>
    </source>
</evidence>
<evidence type="ECO:0000256" key="2">
    <source>
        <dbReference type="ARBA" id="ARBA00022448"/>
    </source>
</evidence>
<feature type="transmembrane region" description="Helical" evidence="7">
    <location>
        <begin position="20"/>
        <end position="43"/>
    </location>
</feature>
<dbReference type="PANTHER" id="PTHR43386:SF1">
    <property type="entry name" value="D,D-DIPEPTIDE TRANSPORT SYSTEM PERMEASE PROTEIN DDPC-RELATED"/>
    <property type="match status" value="1"/>
</dbReference>
<dbReference type="Proteomes" id="UP000509301">
    <property type="component" value="Chromosome"/>
</dbReference>
<reference evidence="9 10" key="1">
    <citation type="submission" date="2020-02" db="EMBL/GenBank/DDBJ databases">
        <title>Comparative genome analysis reveals the metabolism and evolution of the thermophilic archaeal genus Metallosphaera.</title>
        <authorList>
            <person name="Jiang C."/>
        </authorList>
    </citation>
    <scope>NUCLEOTIDE SEQUENCE [LARGE SCALE GENOMIC DNA]</scope>
    <source>
        <strain evidence="9 10">Ric-A</strain>
    </source>
</reference>
<evidence type="ECO:0000256" key="7">
    <source>
        <dbReference type="RuleBase" id="RU363032"/>
    </source>
</evidence>
<dbReference type="SUPFAM" id="SSF161098">
    <property type="entry name" value="MetI-like"/>
    <property type="match status" value="1"/>
</dbReference>
<gene>
    <name evidence="9" type="ORF">GWK48_04650</name>
</gene>
<evidence type="ECO:0000256" key="5">
    <source>
        <dbReference type="ARBA" id="ARBA00022989"/>
    </source>
</evidence>
<evidence type="ECO:0000313" key="10">
    <source>
        <dbReference type="Proteomes" id="UP000509301"/>
    </source>
</evidence>
<proteinExistence type="inferred from homology"/>
<dbReference type="EMBL" id="CP049074">
    <property type="protein sequence ID" value="QKQ99770.1"/>
    <property type="molecule type" value="Genomic_DNA"/>
</dbReference>
<dbReference type="GO" id="GO:0055085">
    <property type="term" value="P:transmembrane transport"/>
    <property type="evidence" value="ECO:0007669"/>
    <property type="project" value="InterPro"/>
</dbReference>
<dbReference type="RefSeq" id="WP_174630068.1">
    <property type="nucleotide sequence ID" value="NZ_CP049074.1"/>
</dbReference>